<dbReference type="PANTHER" id="PTHR30349">
    <property type="entry name" value="PHAGE INTEGRASE-RELATED"/>
    <property type="match status" value="1"/>
</dbReference>
<evidence type="ECO:0000259" key="4">
    <source>
        <dbReference type="PROSITE" id="PS51898"/>
    </source>
</evidence>
<dbReference type="InterPro" id="IPR010998">
    <property type="entry name" value="Integrase_recombinase_N"/>
</dbReference>
<dbReference type="InterPro" id="IPR013762">
    <property type="entry name" value="Integrase-like_cat_sf"/>
</dbReference>
<sequence>MATVAIVLNTTKKLANNEYSVALRVTQNREKRYISISSLLVNQTLRFRCAKDHWLPGKEEDEGLGRFSKTFKPYKEYNSILREKLSLAHSILKRYDEKNIEFDFETFESDIRLKQPAQGWVESPKQSIISIFDYYSQQIAILEEQQREGTAGLYRENRSILKKYKPDALLSDVNFRFLEGFEYWLRNVRKNKDTSISVKMRNLQRVINQAIEDKLFNKDDYPFGEKKYSVNRRLDHSTKKIAIKLDKISKLKELELDPGTSLHFAQQIFLFSYYTRGMNFIDITFLKWTDLPDLTLNYTRKKTRGKFEIPVNEYMLRILTYFKDNYVVPGGYVFPILDDTIHITSKQKYTRKKTALKAVNDNLKKLAKQIGEPTLKLTTNVGRHTYATGLKRSGASTGYITEALGHATEFQTQTYLAEFEKGEIESWEQKIFQS</sequence>
<dbReference type="PROSITE" id="PS51898">
    <property type="entry name" value="TYR_RECOMBINASE"/>
    <property type="match status" value="1"/>
</dbReference>
<dbReference type="InterPro" id="IPR025269">
    <property type="entry name" value="SAM-like_dom"/>
</dbReference>
<dbReference type="AlphaFoldDB" id="A0A1S9PK61"/>
<dbReference type="SUPFAM" id="SSF56349">
    <property type="entry name" value="DNA breaking-rejoining enzymes"/>
    <property type="match status" value="1"/>
</dbReference>
<evidence type="ECO:0000256" key="3">
    <source>
        <dbReference type="ARBA" id="ARBA00023172"/>
    </source>
</evidence>
<dbReference type="GO" id="GO:0015074">
    <property type="term" value="P:DNA integration"/>
    <property type="evidence" value="ECO:0007669"/>
    <property type="project" value="InterPro"/>
</dbReference>
<dbReference type="Pfam" id="PF13102">
    <property type="entry name" value="Phage_int_SAM_5"/>
    <property type="match status" value="1"/>
</dbReference>
<feature type="domain" description="Tyr recombinase" evidence="4">
    <location>
        <begin position="236"/>
        <end position="428"/>
    </location>
</feature>
<reference evidence="5 6" key="1">
    <citation type="submission" date="2016-07" db="EMBL/GenBank/DDBJ databases">
        <title>Genomic analysis of zinc-resistant bacterium Mucilaginibacter pedocola TBZ30.</title>
        <authorList>
            <person name="Huang J."/>
            <person name="Tang J."/>
        </authorList>
    </citation>
    <scope>NUCLEOTIDE SEQUENCE [LARGE SCALE GENOMIC DNA]</scope>
    <source>
        <strain evidence="5 6">TBZ30</strain>
    </source>
</reference>
<dbReference type="Gene3D" id="1.10.443.10">
    <property type="entry name" value="Intergrase catalytic core"/>
    <property type="match status" value="1"/>
</dbReference>
<organism evidence="5 6">
    <name type="scientific">Mucilaginibacter pedocola</name>
    <dbReference type="NCBI Taxonomy" id="1792845"/>
    <lineage>
        <taxon>Bacteria</taxon>
        <taxon>Pseudomonadati</taxon>
        <taxon>Bacteroidota</taxon>
        <taxon>Sphingobacteriia</taxon>
        <taxon>Sphingobacteriales</taxon>
        <taxon>Sphingobacteriaceae</taxon>
        <taxon>Mucilaginibacter</taxon>
    </lineage>
</organism>
<dbReference type="InterPro" id="IPR002104">
    <property type="entry name" value="Integrase_catalytic"/>
</dbReference>
<evidence type="ECO:0000313" key="6">
    <source>
        <dbReference type="Proteomes" id="UP000189739"/>
    </source>
</evidence>
<evidence type="ECO:0000313" key="5">
    <source>
        <dbReference type="EMBL" id="OOQ61342.1"/>
    </source>
</evidence>
<keyword evidence="2" id="KW-0238">DNA-binding</keyword>
<dbReference type="OrthoDB" id="5326076at2"/>
<protein>
    <recommendedName>
        <fullName evidence="4">Tyr recombinase domain-containing protein</fullName>
    </recommendedName>
</protein>
<dbReference type="Proteomes" id="UP000189739">
    <property type="component" value="Unassembled WGS sequence"/>
</dbReference>
<dbReference type="InterPro" id="IPR011010">
    <property type="entry name" value="DNA_brk_join_enz"/>
</dbReference>
<dbReference type="GO" id="GO:0006310">
    <property type="term" value="P:DNA recombination"/>
    <property type="evidence" value="ECO:0007669"/>
    <property type="project" value="UniProtKB-KW"/>
</dbReference>
<proteinExistence type="inferred from homology"/>
<keyword evidence="6" id="KW-1185">Reference proteome</keyword>
<name>A0A1S9PK61_9SPHI</name>
<dbReference type="PANTHER" id="PTHR30349:SF64">
    <property type="entry name" value="PROPHAGE INTEGRASE INTD-RELATED"/>
    <property type="match status" value="1"/>
</dbReference>
<dbReference type="EMBL" id="MBTF01000002">
    <property type="protein sequence ID" value="OOQ61342.1"/>
    <property type="molecule type" value="Genomic_DNA"/>
</dbReference>
<comment type="caution">
    <text evidence="5">The sequence shown here is derived from an EMBL/GenBank/DDBJ whole genome shotgun (WGS) entry which is preliminary data.</text>
</comment>
<dbReference type="Pfam" id="PF00589">
    <property type="entry name" value="Phage_integrase"/>
    <property type="match status" value="1"/>
</dbReference>
<evidence type="ECO:0000256" key="1">
    <source>
        <dbReference type="ARBA" id="ARBA00008857"/>
    </source>
</evidence>
<dbReference type="InterPro" id="IPR050090">
    <property type="entry name" value="Tyrosine_recombinase_XerCD"/>
</dbReference>
<gene>
    <name evidence="5" type="ORF">BC343_20390</name>
</gene>
<evidence type="ECO:0000256" key="2">
    <source>
        <dbReference type="ARBA" id="ARBA00023125"/>
    </source>
</evidence>
<comment type="similarity">
    <text evidence="1">Belongs to the 'phage' integrase family.</text>
</comment>
<dbReference type="GO" id="GO:0003677">
    <property type="term" value="F:DNA binding"/>
    <property type="evidence" value="ECO:0007669"/>
    <property type="project" value="UniProtKB-KW"/>
</dbReference>
<dbReference type="RefSeq" id="WP_078346624.1">
    <property type="nucleotide sequence ID" value="NZ_MBTF01000002.1"/>
</dbReference>
<keyword evidence="3" id="KW-0233">DNA recombination</keyword>
<dbReference type="STRING" id="1792845.BC343_20390"/>
<dbReference type="Gene3D" id="1.10.150.130">
    <property type="match status" value="1"/>
</dbReference>
<accession>A0A1S9PK61</accession>